<accession>A0ABU9I9D9</accession>
<comment type="caution">
    <text evidence="3">The sequence shown here is derived from an EMBL/GenBank/DDBJ whole genome shotgun (WGS) entry which is preliminary data.</text>
</comment>
<organism evidence="3 4">
    <name type="scientific">Flavobacterium helocola</name>
    <dbReference type="NCBI Taxonomy" id="3139139"/>
    <lineage>
        <taxon>Bacteria</taxon>
        <taxon>Pseudomonadati</taxon>
        <taxon>Bacteroidota</taxon>
        <taxon>Flavobacteriia</taxon>
        <taxon>Flavobacteriales</taxon>
        <taxon>Flavobacteriaceae</taxon>
        <taxon>Flavobacterium</taxon>
    </lineage>
</organism>
<name>A0ABU9I9D9_9FLAO</name>
<dbReference type="RefSeq" id="WP_341683897.1">
    <property type="nucleotide sequence ID" value="NZ_JBBYHT010000010.1"/>
</dbReference>
<protein>
    <submittedName>
        <fullName evidence="3">DUF6705 family protein</fullName>
    </submittedName>
</protein>
<evidence type="ECO:0000259" key="2">
    <source>
        <dbReference type="Pfam" id="PF20448"/>
    </source>
</evidence>
<feature type="domain" description="DUF6705" evidence="2">
    <location>
        <begin position="1"/>
        <end position="217"/>
    </location>
</feature>
<keyword evidence="4" id="KW-1185">Reference proteome</keyword>
<dbReference type="Proteomes" id="UP001393056">
    <property type="component" value="Unassembled WGS sequence"/>
</dbReference>
<dbReference type="EMBL" id="JBBYHT010000010">
    <property type="protein sequence ID" value="MEL1249029.1"/>
    <property type="molecule type" value="Genomic_DNA"/>
</dbReference>
<sequence length="217" mass="24796">MKKINLILLSLLLSISCKAQILDAYDVDVLIGEVNGAYYKDINNFRDQFVGTWVYSQGATQLTIMIQKRDNLTNFDGLNTFNEDVLIGEYRYVENGIEKINTLANINTNYGNDYDENSKHNLFGGMYLPFPNNYPRCNECAPNERRMEFSYSEPNYDGKGIANGHVVVRKFVENGVHKIKIWFYTSNQIVFVDSAGNPVDNPAPFKIPFGEYVLTKQ</sequence>
<gene>
    <name evidence="3" type="ORF">AAEO58_13330</name>
</gene>
<proteinExistence type="predicted"/>
<keyword evidence="1" id="KW-0732">Signal</keyword>
<evidence type="ECO:0000256" key="1">
    <source>
        <dbReference type="SAM" id="SignalP"/>
    </source>
</evidence>
<reference evidence="3 4" key="1">
    <citation type="submission" date="2024-04" db="EMBL/GenBank/DDBJ databases">
        <title>Flavobacterium sp. DGU41 16S ribosomal RNA gene Genome sequencing and assembly.</title>
        <authorList>
            <person name="Park S."/>
        </authorList>
    </citation>
    <scope>NUCLEOTIDE SEQUENCE [LARGE SCALE GENOMIC DNA]</scope>
    <source>
        <strain evidence="3 4">DGU41</strain>
    </source>
</reference>
<feature type="chain" id="PRO_5045373863" evidence="1">
    <location>
        <begin position="20"/>
        <end position="217"/>
    </location>
</feature>
<dbReference type="InterPro" id="IPR046551">
    <property type="entry name" value="DUF6705"/>
</dbReference>
<dbReference type="Pfam" id="PF20448">
    <property type="entry name" value="DUF6705"/>
    <property type="match status" value="1"/>
</dbReference>
<evidence type="ECO:0000313" key="3">
    <source>
        <dbReference type="EMBL" id="MEL1249029.1"/>
    </source>
</evidence>
<feature type="signal peptide" evidence="1">
    <location>
        <begin position="1"/>
        <end position="19"/>
    </location>
</feature>
<evidence type="ECO:0000313" key="4">
    <source>
        <dbReference type="Proteomes" id="UP001393056"/>
    </source>
</evidence>
<dbReference type="PROSITE" id="PS51257">
    <property type="entry name" value="PROKAR_LIPOPROTEIN"/>
    <property type="match status" value="1"/>
</dbReference>